<comment type="caution">
    <text evidence="1">The sequence shown here is derived from an EMBL/GenBank/DDBJ whole genome shotgun (WGS) entry which is preliminary data.</text>
</comment>
<gene>
    <name evidence="1" type="ORF">NPIL_8711</name>
</gene>
<sequence>MTETNFCGLFLDNPSMVYEKETVHKCQFVVEELTADQCGTNPPSYSVPNETLGPIVEHAHILMHYRSRPPEFRDNIQMPFHLR</sequence>
<dbReference type="Proteomes" id="UP000887013">
    <property type="component" value="Unassembled WGS sequence"/>
</dbReference>
<accession>A0A8X6Q8G2</accession>
<reference evidence="1" key="1">
    <citation type="submission" date="2020-08" db="EMBL/GenBank/DDBJ databases">
        <title>Multicomponent nature underlies the extraordinary mechanical properties of spider dragline silk.</title>
        <authorList>
            <person name="Kono N."/>
            <person name="Nakamura H."/>
            <person name="Mori M."/>
            <person name="Yoshida Y."/>
            <person name="Ohtoshi R."/>
            <person name="Malay A.D."/>
            <person name="Moran D.A.P."/>
            <person name="Tomita M."/>
            <person name="Numata K."/>
            <person name="Arakawa K."/>
        </authorList>
    </citation>
    <scope>NUCLEOTIDE SEQUENCE</scope>
</reference>
<evidence type="ECO:0000313" key="2">
    <source>
        <dbReference type="Proteomes" id="UP000887013"/>
    </source>
</evidence>
<dbReference type="AlphaFoldDB" id="A0A8X6Q8G2"/>
<protein>
    <submittedName>
        <fullName evidence="1">Uncharacterized protein</fullName>
    </submittedName>
</protein>
<evidence type="ECO:0000313" key="1">
    <source>
        <dbReference type="EMBL" id="GFU04901.1"/>
    </source>
</evidence>
<organism evidence="1 2">
    <name type="scientific">Nephila pilipes</name>
    <name type="common">Giant wood spider</name>
    <name type="synonym">Nephila maculata</name>
    <dbReference type="NCBI Taxonomy" id="299642"/>
    <lineage>
        <taxon>Eukaryota</taxon>
        <taxon>Metazoa</taxon>
        <taxon>Ecdysozoa</taxon>
        <taxon>Arthropoda</taxon>
        <taxon>Chelicerata</taxon>
        <taxon>Arachnida</taxon>
        <taxon>Araneae</taxon>
        <taxon>Araneomorphae</taxon>
        <taxon>Entelegynae</taxon>
        <taxon>Araneoidea</taxon>
        <taxon>Nephilidae</taxon>
        <taxon>Nephila</taxon>
    </lineage>
</organism>
<dbReference type="EMBL" id="BMAW01027963">
    <property type="protein sequence ID" value="GFU04901.1"/>
    <property type="molecule type" value="Genomic_DNA"/>
</dbReference>
<proteinExistence type="predicted"/>
<name>A0A8X6Q8G2_NEPPI</name>
<keyword evidence="2" id="KW-1185">Reference proteome</keyword>